<reference evidence="1" key="1">
    <citation type="submission" date="2019-11" db="EMBL/GenBank/DDBJ databases">
        <authorList>
            <person name="Feng L."/>
        </authorList>
    </citation>
    <scope>NUCLEOTIDE SEQUENCE</scope>
    <source>
        <strain evidence="1">PmerdaeLFYP103</strain>
    </source>
</reference>
<organism evidence="1">
    <name type="scientific">Parabacteroides merdae</name>
    <dbReference type="NCBI Taxonomy" id="46503"/>
    <lineage>
        <taxon>Bacteria</taxon>
        <taxon>Pseudomonadati</taxon>
        <taxon>Bacteroidota</taxon>
        <taxon>Bacteroidia</taxon>
        <taxon>Bacteroidales</taxon>
        <taxon>Tannerellaceae</taxon>
        <taxon>Parabacteroides</taxon>
    </lineage>
</organism>
<gene>
    <name evidence="1" type="ORF">PMLFYP103_03763</name>
</gene>
<dbReference type="AlphaFoldDB" id="A0A6N3HH96"/>
<evidence type="ECO:0000313" key="1">
    <source>
        <dbReference type="EMBL" id="VYU76185.1"/>
    </source>
</evidence>
<protein>
    <submittedName>
        <fullName evidence="1">Uncharacterized protein</fullName>
    </submittedName>
</protein>
<name>A0A6N3HH96_9BACT</name>
<sequence>MYIENFKFPTTFAFPLGSNLKIPAKHLGAVSYISFTKKKLLLLQIINARYLLR</sequence>
<proteinExistence type="predicted"/>
<accession>A0A6N3HH96</accession>
<dbReference type="EMBL" id="CACRUV010000052">
    <property type="protein sequence ID" value="VYU76185.1"/>
    <property type="molecule type" value="Genomic_DNA"/>
</dbReference>